<evidence type="ECO:0000256" key="4">
    <source>
        <dbReference type="ARBA" id="ARBA00023027"/>
    </source>
</evidence>
<dbReference type="FunFam" id="3.90.110.10:FF:000002">
    <property type="entry name" value="Malate dehydrogenase"/>
    <property type="match status" value="1"/>
</dbReference>
<dbReference type="InterPro" id="IPR022383">
    <property type="entry name" value="Lactate/malate_DH_C"/>
</dbReference>
<keyword evidence="4 8" id="KW-0520">NAD</keyword>
<protein>
    <recommendedName>
        <fullName evidence="2 10">Malate dehydrogenase</fullName>
        <ecNumber evidence="2 10">1.1.1.37</ecNumber>
    </recommendedName>
</protein>
<feature type="binding site" evidence="7">
    <location>
        <position position="112"/>
    </location>
    <ligand>
        <name>substrate</name>
    </ligand>
</feature>
<evidence type="ECO:0000313" key="16">
    <source>
        <dbReference type="EMBL" id="JAU82963.1"/>
    </source>
</evidence>
<evidence type="ECO:0000256" key="7">
    <source>
        <dbReference type="PIRSR" id="PIRSR000102-2"/>
    </source>
</evidence>
<feature type="binding site" evidence="8">
    <location>
        <position position="56"/>
    </location>
    <ligand>
        <name>NAD(+)</name>
        <dbReference type="ChEBI" id="CHEBI:57540"/>
    </ligand>
</feature>
<evidence type="ECO:0000313" key="15">
    <source>
        <dbReference type="EMBL" id="JAU54479.1"/>
    </source>
</evidence>
<evidence type="ECO:0000259" key="11">
    <source>
        <dbReference type="Pfam" id="PF00056"/>
    </source>
</evidence>
<feature type="binding site" evidence="8">
    <location>
        <position position="119"/>
    </location>
    <ligand>
        <name>NAD(+)</name>
        <dbReference type="ChEBI" id="CHEBI:57540"/>
    </ligand>
</feature>
<dbReference type="SUPFAM" id="SSF56327">
    <property type="entry name" value="LDH C-terminal domain-like"/>
    <property type="match status" value="1"/>
</dbReference>
<evidence type="ECO:0000256" key="1">
    <source>
        <dbReference type="ARBA" id="ARBA00009613"/>
    </source>
</evidence>
<dbReference type="HAMAP" id="MF_01517">
    <property type="entry name" value="Malate_dehydrog_2"/>
    <property type="match status" value="1"/>
</dbReference>
<dbReference type="InterPro" id="IPR001252">
    <property type="entry name" value="Malate_DH_AS"/>
</dbReference>
<feature type="binding site" evidence="7">
    <location>
        <position position="176"/>
    </location>
    <ligand>
        <name>substrate</name>
    </ligand>
</feature>
<dbReference type="FunFam" id="3.40.50.720:FF:000010">
    <property type="entry name" value="Malate dehydrogenase"/>
    <property type="match status" value="1"/>
</dbReference>
<evidence type="ECO:0000256" key="5">
    <source>
        <dbReference type="ARBA" id="ARBA00048313"/>
    </source>
</evidence>
<reference evidence="13" key="1">
    <citation type="submission" date="2016-07" db="EMBL/GenBank/DDBJ databases">
        <title>De novo transcriptome assembly of four accessions of the metal hyperaccumulator plant Noccaea caerulescens.</title>
        <authorList>
            <person name="Blande D."/>
            <person name="Halimaa P."/>
            <person name="Tervahauta A.I."/>
            <person name="Aarts M.G."/>
            <person name="Karenlampi S.O."/>
        </authorList>
    </citation>
    <scope>NUCLEOTIDE SEQUENCE</scope>
</reference>
<proteinExistence type="inferred from homology"/>
<evidence type="ECO:0000256" key="9">
    <source>
        <dbReference type="RuleBase" id="RU003369"/>
    </source>
</evidence>
<feature type="domain" description="Lactate/malate dehydrogenase C-terminal" evidence="12">
    <location>
        <begin position="170"/>
        <end position="336"/>
    </location>
</feature>
<dbReference type="InterPro" id="IPR010945">
    <property type="entry name" value="Malate_DH_type2"/>
</dbReference>
<keyword evidence="10" id="KW-0816">Tricarboxylic acid cycle</keyword>
<keyword evidence="3 9" id="KW-0560">Oxidoreductase</keyword>
<dbReference type="NCBIfam" id="NF003916">
    <property type="entry name" value="PRK05442.1"/>
    <property type="match status" value="1"/>
</dbReference>
<dbReference type="Pfam" id="PF00056">
    <property type="entry name" value="Ldh_1_N"/>
    <property type="match status" value="1"/>
</dbReference>
<dbReference type="SUPFAM" id="SSF51735">
    <property type="entry name" value="NAD(P)-binding Rossmann-fold domains"/>
    <property type="match status" value="1"/>
</dbReference>
<dbReference type="GO" id="GO:0030060">
    <property type="term" value="F:L-malate dehydrogenase (NAD+) activity"/>
    <property type="evidence" value="ECO:0007669"/>
    <property type="project" value="UniProtKB-EC"/>
</dbReference>
<evidence type="ECO:0000313" key="14">
    <source>
        <dbReference type="EMBL" id="JAU30433.1"/>
    </source>
</evidence>
<dbReference type="AlphaFoldDB" id="A0A1J3CF17"/>
<dbReference type="NCBIfam" id="TIGR01759">
    <property type="entry name" value="MalateDH-SF1"/>
    <property type="match status" value="1"/>
</dbReference>
<feature type="domain" description="Lactate/malate dehydrogenase N-terminal" evidence="11">
    <location>
        <begin position="20"/>
        <end position="166"/>
    </location>
</feature>
<evidence type="ECO:0000256" key="2">
    <source>
        <dbReference type="ARBA" id="ARBA00012995"/>
    </source>
</evidence>
<dbReference type="EMBL" id="GEVK01022399">
    <property type="protein sequence ID" value="JAU30433.1"/>
    <property type="molecule type" value="Transcribed_RNA"/>
</dbReference>
<feature type="binding site" evidence="7">
    <location>
        <position position="106"/>
    </location>
    <ligand>
        <name>substrate</name>
    </ligand>
</feature>
<comment type="similarity">
    <text evidence="1">Belongs to the LDH/MDH superfamily. MDH type 2 family.</text>
</comment>
<dbReference type="PANTHER" id="PTHR23382">
    <property type="entry name" value="MALATE DEHYDROGENASE"/>
    <property type="match status" value="1"/>
</dbReference>
<dbReference type="Gene3D" id="3.40.50.720">
    <property type="entry name" value="NAD(P)-binding Rossmann-like Domain"/>
    <property type="match status" value="1"/>
</dbReference>
<sequence length="341" mass="37316">MQLLTRSAMATFAFSKKPIRVAVTGAAGQICYSLLFRIAHGDMLGYDQPVILHLIDIPAAQKALKGVAMELGDCAFPLLQGIVCTDDLKVGFTDVEAALLVGAKPRGKGQERGDLLKDNAKIFIPQGKALSDYAHRDVRVLVVGNPANTNALITATHAVSLPKKNFAAMTRLDHDRAVWQVAEKTGSVVADIAKVVVWGNHSPTMSPDLAWATVKGKRALDLVGEEWYTKTFIPRVQKRGAEIIENRGLSSAASAGNAALEHMRSWFLGHKHDWVSFGIWSNGNTYNVPEGLFYSFPVTVENKEWSVVNGLTITAEQQRKMTVTANELLEERKAIEDLLKI</sequence>
<dbReference type="InterPro" id="IPR015955">
    <property type="entry name" value="Lactate_DH/Glyco_Ohase_4_C"/>
</dbReference>
<evidence type="ECO:0000256" key="3">
    <source>
        <dbReference type="ARBA" id="ARBA00023002"/>
    </source>
</evidence>
<dbReference type="PIRSF" id="PIRSF000102">
    <property type="entry name" value="Lac_mal_DH"/>
    <property type="match status" value="1"/>
</dbReference>
<evidence type="ECO:0000256" key="10">
    <source>
        <dbReference type="RuleBase" id="RU003405"/>
    </source>
</evidence>
<dbReference type="GO" id="GO:0006099">
    <property type="term" value="P:tricarboxylic acid cycle"/>
    <property type="evidence" value="ECO:0007669"/>
    <property type="project" value="UniProtKB-KW"/>
</dbReference>
<dbReference type="InterPro" id="IPR036291">
    <property type="entry name" value="NAD(P)-bd_dom_sf"/>
</dbReference>
<feature type="binding site" evidence="8">
    <location>
        <begin position="143"/>
        <end position="145"/>
    </location>
    <ligand>
        <name>NAD(+)</name>
        <dbReference type="ChEBI" id="CHEBI:57540"/>
    </ligand>
</feature>
<evidence type="ECO:0000313" key="13">
    <source>
        <dbReference type="EMBL" id="JAU06569.1"/>
    </source>
</evidence>
<dbReference type="Gene3D" id="3.90.110.10">
    <property type="entry name" value="Lactate dehydrogenase/glycoside hydrolase, family 4, C-terminal"/>
    <property type="match status" value="1"/>
</dbReference>
<evidence type="ECO:0000256" key="6">
    <source>
        <dbReference type="PIRSR" id="PIRSR000102-1"/>
    </source>
</evidence>
<dbReference type="CDD" id="cd01338">
    <property type="entry name" value="MDH_chloroplast-like"/>
    <property type="match status" value="1"/>
</dbReference>
<dbReference type="Pfam" id="PF02866">
    <property type="entry name" value="Ldh_1_C"/>
    <property type="match status" value="1"/>
</dbReference>
<evidence type="ECO:0000256" key="8">
    <source>
        <dbReference type="PIRSR" id="PIRSR000102-3"/>
    </source>
</evidence>
<dbReference type="GO" id="GO:0006108">
    <property type="term" value="P:malate metabolic process"/>
    <property type="evidence" value="ECO:0007669"/>
    <property type="project" value="InterPro"/>
</dbReference>
<dbReference type="EC" id="1.1.1.37" evidence="2 10"/>
<dbReference type="EMBL" id="GEVL01022862">
    <property type="protein sequence ID" value="JAU54479.1"/>
    <property type="molecule type" value="Transcribed_RNA"/>
</dbReference>
<dbReference type="EMBL" id="GEVM01022975">
    <property type="protein sequence ID" value="JAU82963.1"/>
    <property type="molecule type" value="Transcribed_RNA"/>
</dbReference>
<gene>
    <name evidence="13" type="ORF">GA_TR13836_c0_g1_i1_g.43587</name>
    <name evidence="14" type="ORF">LC_TR17657_c0_g1_i1_g.60185</name>
    <name evidence="15" type="ORF">LE_TR7942_c0_g1_i1_g.27333</name>
    <name evidence="16" type="ORF">MP_TR939_c0_g1_i1_g.2492</name>
</gene>
<feature type="binding site" evidence="7">
    <location>
        <position position="145"/>
    </location>
    <ligand>
        <name>substrate</name>
    </ligand>
</feature>
<name>A0A1J3CF17_NOCCA</name>
<accession>A0A1J3CF17</accession>
<organism evidence="13">
    <name type="scientific">Noccaea caerulescens</name>
    <name type="common">Alpine penny-cress</name>
    <name type="synonym">Thlaspi caerulescens</name>
    <dbReference type="NCBI Taxonomy" id="107243"/>
    <lineage>
        <taxon>Eukaryota</taxon>
        <taxon>Viridiplantae</taxon>
        <taxon>Streptophyta</taxon>
        <taxon>Embryophyta</taxon>
        <taxon>Tracheophyta</taxon>
        <taxon>Spermatophyta</taxon>
        <taxon>Magnoliopsida</taxon>
        <taxon>eudicotyledons</taxon>
        <taxon>Gunneridae</taxon>
        <taxon>Pentapetalae</taxon>
        <taxon>rosids</taxon>
        <taxon>malvids</taxon>
        <taxon>Brassicales</taxon>
        <taxon>Brassicaceae</taxon>
        <taxon>Coluteocarpeae</taxon>
        <taxon>Noccaea</taxon>
    </lineage>
</organism>
<feature type="active site" description="Proton acceptor" evidence="6">
    <location>
        <position position="201"/>
    </location>
</feature>
<comment type="catalytic activity">
    <reaction evidence="5 10">
        <text>(S)-malate + NAD(+) = oxaloacetate + NADH + H(+)</text>
        <dbReference type="Rhea" id="RHEA:21432"/>
        <dbReference type="ChEBI" id="CHEBI:15378"/>
        <dbReference type="ChEBI" id="CHEBI:15589"/>
        <dbReference type="ChEBI" id="CHEBI:16452"/>
        <dbReference type="ChEBI" id="CHEBI:57540"/>
        <dbReference type="ChEBI" id="CHEBI:57945"/>
        <dbReference type="EC" id="1.1.1.37"/>
    </reaction>
</comment>
<dbReference type="InterPro" id="IPR001236">
    <property type="entry name" value="Lactate/malate_DH_N"/>
</dbReference>
<dbReference type="PROSITE" id="PS00068">
    <property type="entry name" value="MDH"/>
    <property type="match status" value="1"/>
</dbReference>
<evidence type="ECO:0000259" key="12">
    <source>
        <dbReference type="Pfam" id="PF02866"/>
    </source>
</evidence>
<dbReference type="InterPro" id="IPR001557">
    <property type="entry name" value="L-lactate/malate_DH"/>
</dbReference>
<dbReference type="EMBL" id="GEVI01025751">
    <property type="protein sequence ID" value="JAU06569.1"/>
    <property type="molecule type" value="Transcribed_RNA"/>
</dbReference>